<keyword evidence="11" id="KW-1185">Reference proteome</keyword>
<dbReference type="Pfam" id="PF01553">
    <property type="entry name" value="Acyltransferase"/>
    <property type="match status" value="1"/>
</dbReference>
<organism evidence="10 11">
    <name type="scientific">Rhododendron williamsianum</name>
    <dbReference type="NCBI Taxonomy" id="262921"/>
    <lineage>
        <taxon>Eukaryota</taxon>
        <taxon>Viridiplantae</taxon>
        <taxon>Streptophyta</taxon>
        <taxon>Embryophyta</taxon>
        <taxon>Tracheophyta</taxon>
        <taxon>Spermatophyta</taxon>
        <taxon>Magnoliopsida</taxon>
        <taxon>eudicotyledons</taxon>
        <taxon>Gunneridae</taxon>
        <taxon>Pentapetalae</taxon>
        <taxon>asterids</taxon>
        <taxon>Ericales</taxon>
        <taxon>Ericaceae</taxon>
        <taxon>Ericoideae</taxon>
        <taxon>Rhodoreae</taxon>
        <taxon>Rhododendron</taxon>
    </lineage>
</organism>
<evidence type="ECO:0000259" key="9">
    <source>
        <dbReference type="SMART" id="SM00563"/>
    </source>
</evidence>
<sequence>NLLCVYLALVKELVQEDKWSGGSDAVDSKDEVQLFTDSKTYKLLGKEHALIIPNHRHDVDWLVVWTLAQSKCYMQVMGWSTWFSDFVYLKRNWNKDEGVLKSSLQALKDFPRPFWLIFFVEGTRLTQKKLLAAQEYAASTGIHVPKNVLVPRTKGFVSTVKHIRSFVPAVYDVTLAVPKNVPPPSCKGMFSKQPSLVKVYIKRYPVEELPKSDEGIAEWCRDRFVAKVAIFWIGALLLSIYKLFQTCSPLSSWKGIGITAATLFIVEMLMYVLLLSTQQEQSTPEKQAASPKTSPNKE</sequence>
<feature type="transmembrane region" description="Helical" evidence="8">
    <location>
        <begin position="256"/>
        <end position="276"/>
    </location>
</feature>
<keyword evidence="7" id="KW-0012">Acyltransferase</keyword>
<dbReference type="AlphaFoldDB" id="A0A6A4M3Y7"/>
<comment type="pathway">
    <text evidence="3">Lipid metabolism.</text>
</comment>
<comment type="pathway">
    <text evidence="2">Phospholipid metabolism; CDP-diacylglycerol biosynthesis; CDP-diacylglycerol from sn-glycerol 3-phosphate: step 2/3.</text>
</comment>
<reference evidence="10 11" key="1">
    <citation type="journal article" date="2019" name="Genome Biol. Evol.">
        <title>The Rhododendron genome and chromosomal organization provide insight into shared whole-genome duplications across the heath family (Ericaceae).</title>
        <authorList>
            <person name="Soza V.L."/>
            <person name="Lindsley D."/>
            <person name="Waalkes A."/>
            <person name="Ramage E."/>
            <person name="Patwardhan R.P."/>
            <person name="Burton J.N."/>
            <person name="Adey A."/>
            <person name="Kumar A."/>
            <person name="Qiu R."/>
            <person name="Shendure J."/>
            <person name="Hall B."/>
        </authorList>
    </citation>
    <scope>NUCLEOTIDE SEQUENCE [LARGE SCALE GENOMIC DNA]</scope>
    <source>
        <strain evidence="10">RSF 1966-606</strain>
    </source>
</reference>
<dbReference type="InterPro" id="IPR002123">
    <property type="entry name" value="Plipid/glycerol_acylTrfase"/>
</dbReference>
<comment type="caution">
    <text evidence="10">The sequence shown here is derived from an EMBL/GenBank/DDBJ whole genome shotgun (WGS) entry which is preliminary data.</text>
</comment>
<dbReference type="EMBL" id="QEFC01000582">
    <property type="protein sequence ID" value="KAE9463261.1"/>
    <property type="molecule type" value="Genomic_DNA"/>
</dbReference>
<accession>A0A6A4M3Y7</accession>
<keyword evidence="8" id="KW-1133">Transmembrane helix</keyword>
<dbReference type="Pfam" id="PF16076">
    <property type="entry name" value="Acyltransf_C"/>
    <property type="match status" value="1"/>
</dbReference>
<keyword evidence="6" id="KW-0808">Transferase</keyword>
<dbReference type="Proteomes" id="UP000428333">
    <property type="component" value="Linkage Group LG03"/>
</dbReference>
<dbReference type="GO" id="GO:0003841">
    <property type="term" value="F:1-acylglycerol-3-phosphate O-acyltransferase activity"/>
    <property type="evidence" value="ECO:0007669"/>
    <property type="project" value="UniProtKB-EC"/>
</dbReference>
<comment type="catalytic activity">
    <reaction evidence="1">
        <text>a 1-acyl-sn-glycero-3-phosphate + an acyl-CoA = a 1,2-diacyl-sn-glycero-3-phosphate + CoA</text>
        <dbReference type="Rhea" id="RHEA:19709"/>
        <dbReference type="ChEBI" id="CHEBI:57287"/>
        <dbReference type="ChEBI" id="CHEBI:57970"/>
        <dbReference type="ChEBI" id="CHEBI:58342"/>
        <dbReference type="ChEBI" id="CHEBI:58608"/>
        <dbReference type="EC" id="2.3.1.51"/>
    </reaction>
</comment>
<evidence type="ECO:0000256" key="7">
    <source>
        <dbReference type="ARBA" id="ARBA00023315"/>
    </source>
</evidence>
<proteinExistence type="inferred from homology"/>
<evidence type="ECO:0000256" key="3">
    <source>
        <dbReference type="ARBA" id="ARBA00005189"/>
    </source>
</evidence>
<evidence type="ECO:0000256" key="2">
    <source>
        <dbReference type="ARBA" id="ARBA00004728"/>
    </source>
</evidence>
<dbReference type="OrthoDB" id="189226at2759"/>
<dbReference type="GO" id="GO:0016024">
    <property type="term" value="P:CDP-diacylglycerol biosynthetic process"/>
    <property type="evidence" value="ECO:0007669"/>
    <property type="project" value="UniProtKB-UniPathway"/>
</dbReference>
<dbReference type="PANTHER" id="PTHR10983">
    <property type="entry name" value="1-ACYLGLYCEROL-3-PHOSPHATE ACYLTRANSFERASE-RELATED"/>
    <property type="match status" value="1"/>
</dbReference>
<dbReference type="CDD" id="cd07990">
    <property type="entry name" value="LPLAT_LCLAT1-like"/>
    <property type="match status" value="1"/>
</dbReference>
<name>A0A6A4M3Y7_9ERIC</name>
<evidence type="ECO:0000256" key="8">
    <source>
        <dbReference type="SAM" id="Phobius"/>
    </source>
</evidence>
<keyword evidence="8" id="KW-0812">Transmembrane</keyword>
<dbReference type="SUPFAM" id="SSF69593">
    <property type="entry name" value="Glycerol-3-phosphate (1)-acyltransferase"/>
    <property type="match status" value="1"/>
</dbReference>
<dbReference type="GO" id="GO:0012505">
    <property type="term" value="C:endomembrane system"/>
    <property type="evidence" value="ECO:0007669"/>
    <property type="project" value="TreeGrafter"/>
</dbReference>
<dbReference type="InterPro" id="IPR032098">
    <property type="entry name" value="Acyltransf_C"/>
</dbReference>
<feature type="domain" description="Phospholipid/glycerol acyltransferase" evidence="9">
    <location>
        <begin position="49"/>
        <end position="157"/>
    </location>
</feature>
<dbReference type="UniPathway" id="UPA00557">
    <property type="reaction ID" value="UER00613"/>
</dbReference>
<dbReference type="PANTHER" id="PTHR10983:SF56">
    <property type="entry name" value="1-ACYLGLYCEROL-3-PHOSPHATE O-ACYLTRANSFERASE"/>
    <property type="match status" value="1"/>
</dbReference>
<evidence type="ECO:0000256" key="4">
    <source>
        <dbReference type="ARBA" id="ARBA00008655"/>
    </source>
</evidence>
<evidence type="ECO:0000313" key="11">
    <source>
        <dbReference type="Proteomes" id="UP000428333"/>
    </source>
</evidence>
<feature type="transmembrane region" description="Helical" evidence="8">
    <location>
        <begin position="224"/>
        <end position="244"/>
    </location>
</feature>
<feature type="non-terminal residue" evidence="10">
    <location>
        <position position="1"/>
    </location>
</feature>
<gene>
    <name evidence="10" type="ORF">C3L33_04840</name>
</gene>
<evidence type="ECO:0000313" key="10">
    <source>
        <dbReference type="EMBL" id="KAE9463261.1"/>
    </source>
</evidence>
<dbReference type="EC" id="2.3.1.51" evidence="5"/>
<evidence type="ECO:0000256" key="6">
    <source>
        <dbReference type="ARBA" id="ARBA00022679"/>
    </source>
</evidence>
<keyword evidence="8" id="KW-0472">Membrane</keyword>
<dbReference type="SMART" id="SM00563">
    <property type="entry name" value="PlsC"/>
    <property type="match status" value="1"/>
</dbReference>
<evidence type="ECO:0000256" key="1">
    <source>
        <dbReference type="ARBA" id="ARBA00001141"/>
    </source>
</evidence>
<protein>
    <recommendedName>
        <fullName evidence="5">1-acylglycerol-3-phosphate O-acyltransferase</fullName>
        <ecNumber evidence="5">2.3.1.51</ecNumber>
    </recommendedName>
</protein>
<evidence type="ECO:0000256" key="5">
    <source>
        <dbReference type="ARBA" id="ARBA00013211"/>
    </source>
</evidence>
<comment type="similarity">
    <text evidence="4">Belongs to the 1-acyl-sn-glycerol-3-phosphate acyltransferase family.</text>
</comment>